<name>D9QP89_BRESC</name>
<dbReference type="InterPro" id="IPR013154">
    <property type="entry name" value="ADH-like_N"/>
</dbReference>
<dbReference type="GO" id="GO:0036354">
    <property type="term" value="F:bacteriochlorophyllide-a dehydrogenase activity"/>
    <property type="evidence" value="ECO:0007669"/>
    <property type="project" value="InterPro"/>
</dbReference>
<evidence type="ECO:0000259" key="2">
    <source>
        <dbReference type="Pfam" id="PF08240"/>
    </source>
</evidence>
<dbReference type="InterPro" id="IPR011032">
    <property type="entry name" value="GroES-like_sf"/>
</dbReference>
<dbReference type="SUPFAM" id="SSF51735">
    <property type="entry name" value="NAD(P)-binding Rossmann-fold domains"/>
    <property type="match status" value="1"/>
</dbReference>
<reference evidence="4" key="1">
    <citation type="journal article" date="2011" name="J. Bacteriol.">
        <title>Genome sequences of eight morphologically diverse alphaproteobacteria.</title>
        <authorList>
            <consortium name="US DOE Joint Genome Institute"/>
            <person name="Brown P.J."/>
            <person name="Kysela D.T."/>
            <person name="Buechlein A."/>
            <person name="Hemmerich C."/>
            <person name="Brun Y.V."/>
        </authorList>
    </citation>
    <scope>NUCLEOTIDE SEQUENCE [LARGE SCALE GENOMIC DNA]</scope>
    <source>
        <strain evidence="4">ATCC 15264 / DSM 4735 / LMG 14903 / NBRC 16000 / CB 81</strain>
    </source>
</reference>
<dbReference type="InterPro" id="IPR005903">
    <property type="entry name" value="BchC"/>
</dbReference>
<proteinExistence type="predicted"/>
<dbReference type="SUPFAM" id="SSF50129">
    <property type="entry name" value="GroES-like"/>
    <property type="match status" value="1"/>
</dbReference>
<dbReference type="Gene3D" id="3.90.180.10">
    <property type="entry name" value="Medium-chain alcohol dehydrogenases, catalytic domain"/>
    <property type="match status" value="2"/>
</dbReference>
<evidence type="ECO:0000313" key="4">
    <source>
        <dbReference type="Proteomes" id="UP000002696"/>
    </source>
</evidence>
<organism evidence="3 4">
    <name type="scientific">Brevundimonas subvibrioides (strain ATCC 15264 / DSM 4735 / LMG 14903 / NBRC 16000 / CB 81)</name>
    <name type="common">Caulobacter subvibrioides</name>
    <dbReference type="NCBI Taxonomy" id="633149"/>
    <lineage>
        <taxon>Bacteria</taxon>
        <taxon>Pseudomonadati</taxon>
        <taxon>Pseudomonadota</taxon>
        <taxon>Alphaproteobacteria</taxon>
        <taxon>Caulobacterales</taxon>
        <taxon>Caulobacteraceae</taxon>
        <taxon>Brevundimonas</taxon>
    </lineage>
</organism>
<dbReference type="KEGG" id="bsb:Bresu_3046"/>
<dbReference type="CDD" id="cd08255">
    <property type="entry name" value="2-desacetyl-2-hydroxyethyl_bacteriochlorophyllide_like"/>
    <property type="match status" value="1"/>
</dbReference>
<dbReference type="InParanoid" id="D9QP89"/>
<dbReference type="EMBL" id="CP002102">
    <property type="protein sequence ID" value="ADL02352.1"/>
    <property type="molecule type" value="Genomic_DNA"/>
</dbReference>
<dbReference type="HOGENOM" id="CLU_026673_6_0_5"/>
<evidence type="ECO:0000256" key="1">
    <source>
        <dbReference type="ARBA" id="ARBA00023002"/>
    </source>
</evidence>
<dbReference type="PANTHER" id="PTHR43189:SF1">
    <property type="entry name" value="ZINC-TYPE ALCOHOL DEHYDROGENASE-LIKE PROTEIN C1198.01"/>
    <property type="match status" value="1"/>
</dbReference>
<feature type="domain" description="Alcohol dehydrogenase-like N-terminal" evidence="2">
    <location>
        <begin position="35"/>
        <end position="130"/>
    </location>
</feature>
<dbReference type="PANTHER" id="PTHR43189">
    <property type="entry name" value="ZINC-TYPE ALCOHOL DEHYDROGENASE-LIKE PROTEIN C1198.01-RELATED"/>
    <property type="match status" value="1"/>
</dbReference>
<sequence>MGVRPPEGDPMNTLAVVLEEPRQLALRRLDLKPAGPDDVVVDVDWSGISTGTERLLWDGRMPHFPGLGYPLVPGYESVGRVVEAGENARDRIGQRVFVPGSSHFIDARGLFGGAARTLITPQARTVTLPDGLEDQGVLLSLAATAYHAIVGGTAPDLIVGYGTLGRLLLRITEAMGHDKPVVWETNAGRRNGVAIHPDADDRRDYRSIYDASGAEDLMDFLVARLARSGEIVLAGFYEARLSFAFPMAFMKEARFRIAAEFKPEDVAGVTDLITSGRLSLDGLITHRMAATEANDAYPVAFGEPDCLKMILDWRNCA</sequence>
<dbReference type="NCBIfam" id="TIGR01202">
    <property type="entry name" value="bchC"/>
    <property type="match status" value="1"/>
</dbReference>
<dbReference type="STRING" id="633149.Bresu_3046"/>
<dbReference type="InterPro" id="IPR036291">
    <property type="entry name" value="NAD(P)-bd_dom_sf"/>
</dbReference>
<dbReference type="Pfam" id="PF08240">
    <property type="entry name" value="ADH_N"/>
    <property type="match status" value="1"/>
</dbReference>
<dbReference type="AlphaFoldDB" id="D9QP89"/>
<protein>
    <submittedName>
        <fullName evidence="3">Chlorophyll synthesis pathway, BchC</fullName>
    </submittedName>
</protein>
<gene>
    <name evidence="3" type="ordered locus">Bresu_3046</name>
</gene>
<dbReference type="Proteomes" id="UP000002696">
    <property type="component" value="Chromosome"/>
</dbReference>
<evidence type="ECO:0000313" key="3">
    <source>
        <dbReference type="EMBL" id="ADL02352.1"/>
    </source>
</evidence>
<dbReference type="eggNOG" id="COG1063">
    <property type="taxonomic scope" value="Bacteria"/>
</dbReference>
<dbReference type="Gene3D" id="3.40.50.720">
    <property type="entry name" value="NAD(P)-binding Rossmann-like Domain"/>
    <property type="match status" value="1"/>
</dbReference>
<keyword evidence="1" id="KW-0560">Oxidoreductase</keyword>
<keyword evidence="4" id="KW-1185">Reference proteome</keyword>
<accession>D9QP89</accession>